<feature type="compositionally biased region" description="Polar residues" evidence="1">
    <location>
        <begin position="23"/>
        <end position="32"/>
    </location>
</feature>
<reference evidence="3" key="1">
    <citation type="journal article" date="2016" name="Genome Announc.">
        <title>Genome sequence of Ustilaginoidea virens IPU010, a rice pathogenic fungus causing false smut.</title>
        <authorList>
            <person name="Kumagai T."/>
            <person name="Ishii T."/>
            <person name="Terai G."/>
            <person name="Umemura M."/>
            <person name="Machida M."/>
            <person name="Asai K."/>
        </authorList>
    </citation>
    <scope>NUCLEOTIDE SEQUENCE [LARGE SCALE GENOMIC DNA]</scope>
    <source>
        <strain evidence="3">IPU010</strain>
    </source>
</reference>
<name>A0A1B5L7Q0_USTVR</name>
<dbReference type="AlphaFoldDB" id="A0A1B5L7Q0"/>
<accession>A0A1B5L7Q0</accession>
<evidence type="ECO:0000313" key="2">
    <source>
        <dbReference type="EMBL" id="GAO19709.1"/>
    </source>
</evidence>
<proteinExistence type="predicted"/>
<protein>
    <submittedName>
        <fullName evidence="2">Uncharacterized protein</fullName>
    </submittedName>
</protein>
<gene>
    <name evidence="2" type="ORF">UVI_02038550</name>
</gene>
<sequence length="111" mass="12521">MADVDGWATSSQKEPRRRKVTEAASTRQSFEETSPMHRDCKGTVGEVVKRFCERNGFLAPEQSQVVVKGFVSFGGGGQLVFESLPCYAPENFQRNETRRNVKAQDDSRFEN</sequence>
<feature type="region of interest" description="Disordered" evidence="1">
    <location>
        <begin position="1"/>
        <end position="38"/>
    </location>
</feature>
<evidence type="ECO:0000313" key="3">
    <source>
        <dbReference type="Proteomes" id="UP000054053"/>
    </source>
</evidence>
<dbReference type="EMBL" id="BBTG02000020">
    <property type="protein sequence ID" value="GAO19709.1"/>
    <property type="molecule type" value="Genomic_DNA"/>
</dbReference>
<dbReference type="Proteomes" id="UP000054053">
    <property type="component" value="Unassembled WGS sequence"/>
</dbReference>
<organism evidence="2 3">
    <name type="scientific">Ustilaginoidea virens</name>
    <name type="common">Rice false smut fungus</name>
    <name type="synonym">Villosiclava virens</name>
    <dbReference type="NCBI Taxonomy" id="1159556"/>
    <lineage>
        <taxon>Eukaryota</taxon>
        <taxon>Fungi</taxon>
        <taxon>Dikarya</taxon>
        <taxon>Ascomycota</taxon>
        <taxon>Pezizomycotina</taxon>
        <taxon>Sordariomycetes</taxon>
        <taxon>Hypocreomycetidae</taxon>
        <taxon>Hypocreales</taxon>
        <taxon>Clavicipitaceae</taxon>
        <taxon>Ustilaginoidea</taxon>
    </lineage>
</organism>
<evidence type="ECO:0000256" key="1">
    <source>
        <dbReference type="SAM" id="MobiDB-lite"/>
    </source>
</evidence>
<comment type="caution">
    <text evidence="2">The sequence shown here is derived from an EMBL/GenBank/DDBJ whole genome shotgun (WGS) entry which is preliminary data.</text>
</comment>